<proteinExistence type="predicted"/>
<protein>
    <submittedName>
        <fullName evidence="2">Uncharacterized protein</fullName>
    </submittedName>
</protein>
<evidence type="ECO:0000313" key="3">
    <source>
        <dbReference type="Proteomes" id="UP001054945"/>
    </source>
</evidence>
<comment type="caution">
    <text evidence="2">The sequence shown here is derived from an EMBL/GenBank/DDBJ whole genome shotgun (WGS) entry which is preliminary data.</text>
</comment>
<sequence length="82" mass="9655">MGHVYLSKSNLYGQNRSRQEKKKKKIKTNNPKVYLREGACNPNHFCRFLDPNYEILSRGFTICYHCFIHPSIHPYPSRGGRI</sequence>
<gene>
    <name evidence="2" type="ORF">CEXT_550801</name>
</gene>
<keyword evidence="3" id="KW-1185">Reference proteome</keyword>
<dbReference type="AlphaFoldDB" id="A0AAV4TUS3"/>
<feature type="compositionally biased region" description="Polar residues" evidence="1">
    <location>
        <begin position="7"/>
        <end position="16"/>
    </location>
</feature>
<feature type="region of interest" description="Disordered" evidence="1">
    <location>
        <begin position="1"/>
        <end position="28"/>
    </location>
</feature>
<dbReference type="Proteomes" id="UP001054945">
    <property type="component" value="Unassembled WGS sequence"/>
</dbReference>
<evidence type="ECO:0000313" key="2">
    <source>
        <dbReference type="EMBL" id="GIY49879.1"/>
    </source>
</evidence>
<organism evidence="2 3">
    <name type="scientific">Caerostris extrusa</name>
    <name type="common">Bark spider</name>
    <name type="synonym">Caerostris bankana</name>
    <dbReference type="NCBI Taxonomy" id="172846"/>
    <lineage>
        <taxon>Eukaryota</taxon>
        <taxon>Metazoa</taxon>
        <taxon>Ecdysozoa</taxon>
        <taxon>Arthropoda</taxon>
        <taxon>Chelicerata</taxon>
        <taxon>Arachnida</taxon>
        <taxon>Araneae</taxon>
        <taxon>Araneomorphae</taxon>
        <taxon>Entelegynae</taxon>
        <taxon>Araneoidea</taxon>
        <taxon>Araneidae</taxon>
        <taxon>Caerostris</taxon>
    </lineage>
</organism>
<evidence type="ECO:0000256" key="1">
    <source>
        <dbReference type="SAM" id="MobiDB-lite"/>
    </source>
</evidence>
<dbReference type="EMBL" id="BPLR01011909">
    <property type="protein sequence ID" value="GIY49879.1"/>
    <property type="molecule type" value="Genomic_DNA"/>
</dbReference>
<accession>A0AAV4TUS3</accession>
<name>A0AAV4TUS3_CAEEX</name>
<reference evidence="2 3" key="1">
    <citation type="submission" date="2021-06" db="EMBL/GenBank/DDBJ databases">
        <title>Caerostris extrusa draft genome.</title>
        <authorList>
            <person name="Kono N."/>
            <person name="Arakawa K."/>
        </authorList>
    </citation>
    <scope>NUCLEOTIDE SEQUENCE [LARGE SCALE GENOMIC DNA]</scope>
</reference>